<evidence type="ECO:0000313" key="6">
    <source>
        <dbReference type="EMBL" id="CAA9430576.1"/>
    </source>
</evidence>
<dbReference type="AlphaFoldDB" id="A0A6J4Q7N0"/>
<dbReference type="GO" id="GO:0008170">
    <property type="term" value="F:N-methyltransferase activity"/>
    <property type="evidence" value="ECO:0007669"/>
    <property type="project" value="InterPro"/>
</dbReference>
<accession>A0A6J4Q7N0</accession>
<keyword evidence="2 6" id="KW-0489">Methyltransferase</keyword>
<evidence type="ECO:0000256" key="1">
    <source>
        <dbReference type="ARBA" id="ARBA00006594"/>
    </source>
</evidence>
<keyword evidence="3 6" id="KW-0808">Transferase</keyword>
<dbReference type="SUPFAM" id="SSF53335">
    <property type="entry name" value="S-adenosyl-L-methionine-dependent methyltransferases"/>
    <property type="match status" value="1"/>
</dbReference>
<name>A0A6J4Q7N0_9ACTN</name>
<dbReference type="InterPro" id="IPR002941">
    <property type="entry name" value="DNA_methylase_N4/N6"/>
</dbReference>
<dbReference type="InterPro" id="IPR001091">
    <property type="entry name" value="RM_Methyltransferase"/>
</dbReference>
<evidence type="ECO:0000256" key="2">
    <source>
        <dbReference type="ARBA" id="ARBA00022603"/>
    </source>
</evidence>
<gene>
    <name evidence="6" type="ORF">AVDCRST_MAG82-2080</name>
</gene>
<feature type="domain" description="DNA methylase N-4/N-6" evidence="5">
    <location>
        <begin position="33"/>
        <end position="247"/>
    </location>
</feature>
<reference evidence="6" key="1">
    <citation type="submission" date="2020-02" db="EMBL/GenBank/DDBJ databases">
        <authorList>
            <person name="Meier V. D."/>
        </authorList>
    </citation>
    <scope>NUCLEOTIDE SEQUENCE</scope>
    <source>
        <strain evidence="6">AVDCRST_MAG82</strain>
    </source>
</reference>
<comment type="similarity">
    <text evidence="1 4">Belongs to the N(4)/N(6)-methyltransferase family.</text>
</comment>
<organism evidence="6">
    <name type="scientific">uncultured Rubrobacteraceae bacterium</name>
    <dbReference type="NCBI Taxonomy" id="349277"/>
    <lineage>
        <taxon>Bacteria</taxon>
        <taxon>Bacillati</taxon>
        <taxon>Actinomycetota</taxon>
        <taxon>Rubrobacteria</taxon>
        <taxon>Rubrobacterales</taxon>
        <taxon>Rubrobacteraceae</taxon>
        <taxon>environmental samples</taxon>
    </lineage>
</organism>
<dbReference type="PANTHER" id="PTHR13370:SF3">
    <property type="entry name" value="TRNA (GUANINE(10)-N2)-METHYLTRANSFERASE HOMOLOG"/>
    <property type="match status" value="1"/>
</dbReference>
<dbReference type="EMBL" id="CADCVA010000289">
    <property type="protein sequence ID" value="CAA9430576.1"/>
    <property type="molecule type" value="Genomic_DNA"/>
</dbReference>
<evidence type="ECO:0000259" key="5">
    <source>
        <dbReference type="Pfam" id="PF01555"/>
    </source>
</evidence>
<dbReference type="InterPro" id="IPR029063">
    <property type="entry name" value="SAM-dependent_MTases_sf"/>
</dbReference>
<dbReference type="PRINTS" id="PR00508">
    <property type="entry name" value="S21N4MTFRASE"/>
</dbReference>
<dbReference type="GO" id="GO:0003677">
    <property type="term" value="F:DNA binding"/>
    <property type="evidence" value="ECO:0007669"/>
    <property type="project" value="InterPro"/>
</dbReference>
<protein>
    <recommendedName>
        <fullName evidence="4">Methyltransferase</fullName>
        <ecNumber evidence="4">2.1.1.-</ecNumber>
    </recommendedName>
</protein>
<dbReference type="EC" id="2.1.1.-" evidence="4"/>
<sequence>MKLRDLEAFGEPGAVVYLADCVDLMKIMPPGCVDMIFADPPYRLSTGGVTVKNGRLVPVEKGAWDRSTGFAGDHRFNVRWLREARRILKPDGTIWVTGTHHIIFSLGFALQSMSFKLINQITWHKPDPPPNALHTAFTHAHETLLWASKGKGAHHTFNYDLINSRDPYSQVSSVWRIQAVPGREKRHGRHPTQKPLRLVRRAVLASTGEGDLVFDPFCGSGTTGVAAKELERFFVGTELEREFAEMAGCRIGATKKGDILGRIRAVGSGNARP</sequence>
<dbReference type="GO" id="GO:0005737">
    <property type="term" value="C:cytoplasm"/>
    <property type="evidence" value="ECO:0007669"/>
    <property type="project" value="TreeGrafter"/>
</dbReference>
<dbReference type="PROSITE" id="PS00092">
    <property type="entry name" value="N6_MTASE"/>
    <property type="match status" value="1"/>
</dbReference>
<dbReference type="Gene3D" id="3.40.50.150">
    <property type="entry name" value="Vaccinia Virus protein VP39"/>
    <property type="match status" value="1"/>
</dbReference>
<dbReference type="PANTHER" id="PTHR13370">
    <property type="entry name" value="RNA METHYLASE-RELATED"/>
    <property type="match status" value="1"/>
</dbReference>
<proteinExistence type="inferred from homology"/>
<dbReference type="Pfam" id="PF01555">
    <property type="entry name" value="N6_N4_Mtase"/>
    <property type="match status" value="1"/>
</dbReference>
<evidence type="ECO:0000256" key="4">
    <source>
        <dbReference type="RuleBase" id="RU362026"/>
    </source>
</evidence>
<evidence type="ECO:0000256" key="3">
    <source>
        <dbReference type="ARBA" id="ARBA00022679"/>
    </source>
</evidence>
<dbReference type="GO" id="GO:0032259">
    <property type="term" value="P:methylation"/>
    <property type="evidence" value="ECO:0007669"/>
    <property type="project" value="UniProtKB-KW"/>
</dbReference>
<dbReference type="InterPro" id="IPR002052">
    <property type="entry name" value="DNA_methylase_N6_adenine_CS"/>
</dbReference>